<evidence type="ECO:0000313" key="7">
    <source>
        <dbReference type="EMBL" id="MCH4295332.1"/>
    </source>
</evidence>
<dbReference type="SUPFAM" id="SSF74653">
    <property type="entry name" value="TolA/TonB C-terminal domain"/>
    <property type="match status" value="1"/>
</dbReference>
<comment type="caution">
    <text evidence="5">Lacks conserved residue(s) required for the propagation of feature annotation.</text>
</comment>
<dbReference type="InterPro" id="IPR008756">
    <property type="entry name" value="Peptidase_M56"/>
</dbReference>
<dbReference type="InterPro" id="IPR037682">
    <property type="entry name" value="TonB_C"/>
</dbReference>
<comment type="caution">
    <text evidence="7">The sequence shown here is derived from an EMBL/GenBank/DDBJ whole genome shotgun (WGS) entry which is preliminary data.</text>
</comment>
<evidence type="ECO:0000256" key="2">
    <source>
        <dbReference type="ARBA" id="ARBA00022692"/>
    </source>
</evidence>
<evidence type="ECO:0000313" key="8">
    <source>
        <dbReference type="Proteomes" id="UP001297581"/>
    </source>
</evidence>
<keyword evidence="8" id="KW-1185">Reference proteome</keyword>
<dbReference type="GO" id="GO:0030288">
    <property type="term" value="C:outer membrane-bounded periplasmic space"/>
    <property type="evidence" value="ECO:0007669"/>
    <property type="project" value="InterPro"/>
</dbReference>
<evidence type="ECO:0000259" key="6">
    <source>
        <dbReference type="PROSITE" id="PS52015"/>
    </source>
</evidence>
<keyword evidence="5" id="KW-1003">Cell membrane</keyword>
<dbReference type="PANTHER" id="PTHR34978">
    <property type="entry name" value="POSSIBLE SENSOR-TRANSDUCER PROTEIN BLAR"/>
    <property type="match status" value="1"/>
</dbReference>
<proteinExistence type="inferred from homology"/>
<dbReference type="Pfam" id="PF05569">
    <property type="entry name" value="Peptidase_M56"/>
    <property type="match status" value="1"/>
</dbReference>
<dbReference type="Proteomes" id="UP001297581">
    <property type="component" value="Unassembled WGS sequence"/>
</dbReference>
<dbReference type="GO" id="GO:0031992">
    <property type="term" value="F:energy transducer activity"/>
    <property type="evidence" value="ECO:0007669"/>
    <property type="project" value="InterPro"/>
</dbReference>
<comment type="function">
    <text evidence="5">Interacts with outer membrane receptor proteins that carry out high-affinity binding and energy dependent uptake into the periplasmic space of specific substrates. It could act to transduce energy from the cytoplasmic membrane to specific energy-requiring processes in the outer membrane, resulting in the release into the periplasm of ligands bound by these outer membrane proteins.</text>
</comment>
<dbReference type="GO" id="GO:0055085">
    <property type="term" value="P:transmembrane transport"/>
    <property type="evidence" value="ECO:0007669"/>
    <property type="project" value="InterPro"/>
</dbReference>
<gene>
    <name evidence="7" type="ORF">MJ923_13560</name>
</gene>
<feature type="transmembrane region" description="Helical" evidence="5">
    <location>
        <begin position="81"/>
        <end position="102"/>
    </location>
</feature>
<keyword evidence="5" id="KW-0735">Signal-anchor</keyword>
<feature type="transmembrane region" description="Helical" evidence="5">
    <location>
        <begin position="6"/>
        <end position="26"/>
    </location>
</feature>
<keyword evidence="3 5" id="KW-1133">Transmembrane helix</keyword>
<reference evidence="7 8" key="1">
    <citation type="submission" date="2022-02" db="EMBL/GenBank/DDBJ databases">
        <title>The genome sequence of Shewanella sp. 3B26.</title>
        <authorList>
            <person name="Du J."/>
        </authorList>
    </citation>
    <scope>NUCLEOTIDE SEQUENCE [LARGE SCALE GENOMIC DNA]</scope>
    <source>
        <strain evidence="7 8">3B26</strain>
    </source>
</reference>
<dbReference type="EMBL" id="JAKUDL010000004">
    <property type="protein sequence ID" value="MCH4295332.1"/>
    <property type="molecule type" value="Genomic_DNA"/>
</dbReference>
<keyword evidence="2 5" id="KW-0812">Transmembrane</keyword>
<keyword evidence="4 5" id="KW-0472">Membrane</keyword>
<dbReference type="GO" id="GO:0015031">
    <property type="term" value="P:protein transport"/>
    <property type="evidence" value="ECO:0007669"/>
    <property type="project" value="UniProtKB-UniRule"/>
</dbReference>
<dbReference type="CDD" id="cd07341">
    <property type="entry name" value="M56_BlaR1_MecR1_like"/>
    <property type="match status" value="1"/>
</dbReference>
<evidence type="ECO:0000256" key="3">
    <source>
        <dbReference type="ARBA" id="ARBA00022989"/>
    </source>
</evidence>
<keyword evidence="5" id="KW-0653">Protein transport</keyword>
<dbReference type="Gene3D" id="3.30.2420.10">
    <property type="entry name" value="TonB"/>
    <property type="match status" value="1"/>
</dbReference>
<dbReference type="RefSeq" id="WP_240591552.1">
    <property type="nucleotide sequence ID" value="NZ_JAKUDL010000004.1"/>
</dbReference>
<evidence type="ECO:0000256" key="5">
    <source>
        <dbReference type="RuleBase" id="RU362123"/>
    </source>
</evidence>
<organism evidence="7 8">
    <name type="scientific">Shewanella zhuhaiensis</name>
    <dbReference type="NCBI Taxonomy" id="2919576"/>
    <lineage>
        <taxon>Bacteria</taxon>
        <taxon>Pseudomonadati</taxon>
        <taxon>Pseudomonadota</taxon>
        <taxon>Gammaproteobacteria</taxon>
        <taxon>Alteromonadales</taxon>
        <taxon>Shewanellaceae</taxon>
        <taxon>Shewanella</taxon>
    </lineage>
</organism>
<feature type="transmembrane region" description="Helical" evidence="5">
    <location>
        <begin position="38"/>
        <end position="61"/>
    </location>
</feature>
<sequence length="403" mass="44477">MIELILRLTPPLTLLLALLLLLRPWVLERFGARFQYGLWLSVPVLLLALLVPMASPVSNSAMATYRVTLGELSHGASNTDWLSAAYATGLSIALAAIGLSLLRLTKLIRLAKPAADTRSTGARLLTSTEAEGPFVFGVFRPTVVLPEGFEARFSDKDQQLILAHELSHWRRGDLHCNLLALALVCLCWFNPLCLLAYRRFRQDQEMACDADVTIELSQADRIAYGRALIGNAATVARSWQPLSHHYGDKHTMKQRLIQLKHSKGFSAASLLTPLALVAALGIWAQAPAMAGDSAELSKPVVRIEPRYPINAAKQGIEGYVQARFDIDAKGTVFNVVIFKSEPEGVFDKVSIDALNQWKYEPKASKGVEVQLDYRLAPPEPISQTSTDDERERIAVLPHNEAKH</sequence>
<evidence type="ECO:0000256" key="1">
    <source>
        <dbReference type="ARBA" id="ARBA00004167"/>
    </source>
</evidence>
<dbReference type="InterPro" id="IPR006260">
    <property type="entry name" value="TonB/TolA_C"/>
</dbReference>
<dbReference type="AlphaFoldDB" id="A0AAJ1BIG6"/>
<keyword evidence="5" id="KW-0813">Transport</keyword>
<accession>A0AAJ1BIG6</accession>
<dbReference type="NCBIfam" id="TIGR01352">
    <property type="entry name" value="tonB_Cterm"/>
    <property type="match status" value="1"/>
</dbReference>
<dbReference type="Pfam" id="PF03544">
    <property type="entry name" value="TonB_C"/>
    <property type="match status" value="1"/>
</dbReference>
<protein>
    <recommendedName>
        <fullName evidence="5">Protein TonB</fullName>
    </recommendedName>
</protein>
<dbReference type="PRINTS" id="PR01374">
    <property type="entry name" value="TONBPROTEIN"/>
</dbReference>
<dbReference type="PROSITE" id="PS52015">
    <property type="entry name" value="TONB_CTD"/>
    <property type="match status" value="1"/>
</dbReference>
<comment type="similarity">
    <text evidence="5">Belongs to the TonB family.</text>
</comment>
<dbReference type="PANTHER" id="PTHR34978:SF3">
    <property type="entry name" value="SLR0241 PROTEIN"/>
    <property type="match status" value="1"/>
</dbReference>
<feature type="domain" description="TonB C-terminal" evidence="6">
    <location>
        <begin position="292"/>
        <end position="382"/>
    </location>
</feature>
<comment type="subcellular location">
    <subcellularLocation>
        <location evidence="5">Cell inner membrane</location>
        <topology evidence="5">Single-pass membrane protein</topology>
        <orientation evidence="5">Periplasmic side</orientation>
    </subcellularLocation>
    <subcellularLocation>
        <location evidence="1">Membrane</location>
        <topology evidence="1">Single-pass membrane protein</topology>
    </subcellularLocation>
</comment>
<dbReference type="GO" id="GO:0015891">
    <property type="term" value="P:siderophore transport"/>
    <property type="evidence" value="ECO:0007669"/>
    <property type="project" value="InterPro"/>
</dbReference>
<evidence type="ECO:0000256" key="4">
    <source>
        <dbReference type="ARBA" id="ARBA00023136"/>
    </source>
</evidence>
<dbReference type="InterPro" id="IPR052173">
    <property type="entry name" value="Beta-lactam_resp_regulator"/>
</dbReference>
<dbReference type="GO" id="GO:0005886">
    <property type="term" value="C:plasma membrane"/>
    <property type="evidence" value="ECO:0007669"/>
    <property type="project" value="UniProtKB-SubCell"/>
</dbReference>
<keyword evidence="5" id="KW-0997">Cell inner membrane</keyword>
<dbReference type="InterPro" id="IPR003538">
    <property type="entry name" value="TonB"/>
</dbReference>
<name>A0AAJ1BIG6_9GAMM</name>